<evidence type="ECO:0000313" key="7">
    <source>
        <dbReference type="Proteomes" id="UP001152797"/>
    </source>
</evidence>
<dbReference type="EMBL" id="CAMXCT010000597">
    <property type="protein sequence ID" value="CAI3980928.1"/>
    <property type="molecule type" value="Genomic_DNA"/>
</dbReference>
<reference evidence="6 7" key="2">
    <citation type="submission" date="2024-05" db="EMBL/GenBank/DDBJ databases">
        <authorList>
            <person name="Chen Y."/>
            <person name="Shah S."/>
            <person name="Dougan E. K."/>
            <person name="Thang M."/>
            <person name="Chan C."/>
        </authorList>
    </citation>
    <scope>NUCLEOTIDE SEQUENCE [LARGE SCALE GENOMIC DNA]</scope>
</reference>
<keyword evidence="4" id="KW-0472">Membrane</keyword>
<dbReference type="EMBL" id="CAMXCT020000597">
    <property type="protein sequence ID" value="CAL1134303.1"/>
    <property type="molecule type" value="Genomic_DNA"/>
</dbReference>
<dbReference type="EMBL" id="CAMXCT030000597">
    <property type="protein sequence ID" value="CAL4768240.1"/>
    <property type="molecule type" value="Genomic_DNA"/>
</dbReference>
<feature type="compositionally biased region" description="Acidic residues" evidence="3">
    <location>
        <begin position="777"/>
        <end position="809"/>
    </location>
</feature>
<feature type="region of interest" description="Disordered" evidence="3">
    <location>
        <begin position="749"/>
        <end position="812"/>
    </location>
</feature>
<protein>
    <submittedName>
        <fullName evidence="6">Spondin-1 (F-spondin)</fullName>
    </submittedName>
</protein>
<proteinExistence type="predicted"/>
<comment type="caution">
    <text evidence="5">The sequence shown here is derived from an EMBL/GenBank/DDBJ whole genome shotgun (WGS) entry which is preliminary data.</text>
</comment>
<sequence length="1262" mass="140456">MDGIVMEDHEEVKPKDLTAAIFLLGGVTFVMSLFYLVNHPDMDIRDHTWKVINATVSIFVSVLLFQGITGVSDRVSDTYLTGQSHQSLAKICFAYFTFLVFYCALHGVLFNLAYSTDEERPKLERKTTSFWGLLPARSTILVASEDGTFETKRKRKIACWATLLSHMAGFAHIRCSLDLQQLEVFKGALSRSLPPRGFTFGRWVQRCPGVPWGSRRRCLIAAIGISFSSVVVLRYAFTKQMANVLGLELPVVDHAMYAKIAIGCATLIFALISILILVCLTKFRSPKKGQGYERAQEGQEAEGRFAIVEDSQRRDYLTRWILIASSTFATAASWCGLYASKWFLYGIEIKEDEHTNPNSCISRVVLALLELEAEKPTLLKVVGADSKRPKDGLELRVLQRHGRAPLPPEPQHLPSSEDEVMEEFSEIIVEYKTNFYVSSIQVRLPEKQQQLPHSVIDFDGYKFFTGPNNECKFQLGDKSLLPDNDTQVARDMAGSGEISNCAADNSDTSDVKPRRSSALLKFHPHPFEHNVSGWRYFSMMIRNAQSTPLRSSINGQEANTFQIVVNTPWETIAEMSFEALEIQQVWVCSYSPWFVTTPCTADCGGGFRTRVRRKLHANPEGYNPKLLKSCDENIEEHESCNTQECDVDCQLSEWTPWANGECSRSCGNGIMVERRNVVMGPKGNGKKCPPWSAEGERVRVVPCNPDPCPASCTESSLDFEEMVKDSNSKLLVFKDVPQPGVRAIEEAEAAAADDQNDQNDQSEENEETQNETSTKESDEESQEAQEAQESEDQAGIGEGEDDSKVDEDATQSLLSTQETPAIQFGFSKSSCSEPCGGGRRLVLAPSEQKVSSGKEDKSCYTAFEEDCNTFACRPLMIQPATAWQFPVAGKWFMVDVEFVIEELAESLTLRAPPDFLLAATGERSECFLVEHSLPNLENCTVYPGQTSDKTGPIIVLDFSNPLEPQTSYTTKQDWYYMRFWVQHPENCSGGKTADGRCLGLVGEREWTLSLKLSEPNSLWEEVKGSYEIFVDEKWAKAAFEANAANGRPFADEAEEVDAEASAKDAPDGSDGDGGDGGDGGDVKEDSLMESQCVINLTQPNGSLADADTKIYFLDKLSDLESTDDDADHAIEEAIGVSVGFAWEQAFDAGVETIGERTESLGKWYPVWARLGFALMISAVMIPAWRLYLIKRSLEKHVQCKKKNKEGAHGGDNKCEAVLVIDAKHCVLVRWLQEKRDREAPQLDHFQGGNFVVVGQLLNGCFF</sequence>
<feature type="transmembrane region" description="Helical" evidence="4">
    <location>
        <begin position="1166"/>
        <end position="1188"/>
    </location>
</feature>
<dbReference type="AlphaFoldDB" id="A0A9P1FLW7"/>
<reference evidence="5" key="1">
    <citation type="submission" date="2022-10" db="EMBL/GenBank/DDBJ databases">
        <authorList>
            <person name="Chen Y."/>
            <person name="Dougan E. K."/>
            <person name="Chan C."/>
            <person name="Rhodes N."/>
            <person name="Thang M."/>
        </authorList>
    </citation>
    <scope>NUCLEOTIDE SEQUENCE</scope>
</reference>
<gene>
    <name evidence="5" type="ORF">C1SCF055_LOCUS8769</name>
</gene>
<dbReference type="InterPro" id="IPR000884">
    <property type="entry name" value="TSP1_rpt"/>
</dbReference>
<dbReference type="InterPro" id="IPR052065">
    <property type="entry name" value="Compl_asym_regulator"/>
</dbReference>
<accession>A0A9P1FLW7</accession>
<keyword evidence="4" id="KW-1133">Transmembrane helix</keyword>
<evidence type="ECO:0000313" key="5">
    <source>
        <dbReference type="EMBL" id="CAI3980928.1"/>
    </source>
</evidence>
<feature type="transmembrane region" description="Helical" evidence="4">
    <location>
        <begin position="49"/>
        <end position="68"/>
    </location>
</feature>
<feature type="transmembrane region" description="Helical" evidence="4">
    <location>
        <begin position="257"/>
        <end position="280"/>
    </location>
</feature>
<feature type="transmembrane region" description="Helical" evidence="4">
    <location>
        <begin position="320"/>
        <end position="339"/>
    </location>
</feature>
<dbReference type="Pfam" id="PF00090">
    <property type="entry name" value="TSP_1"/>
    <property type="match status" value="2"/>
</dbReference>
<feature type="transmembrane region" description="Helical" evidence="4">
    <location>
        <begin position="218"/>
        <end position="237"/>
    </location>
</feature>
<dbReference type="Proteomes" id="UP001152797">
    <property type="component" value="Unassembled WGS sequence"/>
</dbReference>
<evidence type="ECO:0000256" key="2">
    <source>
        <dbReference type="ARBA" id="ARBA00023157"/>
    </source>
</evidence>
<dbReference type="PANTHER" id="PTHR22906:SF21">
    <property type="entry name" value="SEMA DOMAIN-CONTAINING PROTEIN"/>
    <property type="match status" value="1"/>
</dbReference>
<feature type="transmembrane region" description="Helical" evidence="4">
    <location>
        <begin position="17"/>
        <end position="37"/>
    </location>
</feature>
<dbReference type="OrthoDB" id="5781878at2759"/>
<organism evidence="5">
    <name type="scientific">Cladocopium goreaui</name>
    <dbReference type="NCBI Taxonomy" id="2562237"/>
    <lineage>
        <taxon>Eukaryota</taxon>
        <taxon>Sar</taxon>
        <taxon>Alveolata</taxon>
        <taxon>Dinophyceae</taxon>
        <taxon>Suessiales</taxon>
        <taxon>Symbiodiniaceae</taxon>
        <taxon>Cladocopium</taxon>
    </lineage>
</organism>
<keyword evidence="7" id="KW-1185">Reference proteome</keyword>
<evidence type="ECO:0000313" key="6">
    <source>
        <dbReference type="EMBL" id="CAL4768240.1"/>
    </source>
</evidence>
<evidence type="ECO:0000256" key="3">
    <source>
        <dbReference type="SAM" id="MobiDB-lite"/>
    </source>
</evidence>
<dbReference type="InterPro" id="IPR036383">
    <property type="entry name" value="TSP1_rpt_sf"/>
</dbReference>
<dbReference type="PROSITE" id="PS50092">
    <property type="entry name" value="TSP1"/>
    <property type="match status" value="2"/>
</dbReference>
<keyword evidence="2" id="KW-1015">Disulfide bond</keyword>
<evidence type="ECO:0000256" key="4">
    <source>
        <dbReference type="SAM" id="Phobius"/>
    </source>
</evidence>
<keyword evidence="1" id="KW-0677">Repeat</keyword>
<feature type="transmembrane region" description="Helical" evidence="4">
    <location>
        <begin position="88"/>
        <end position="114"/>
    </location>
</feature>
<keyword evidence="4" id="KW-0812">Transmembrane</keyword>
<evidence type="ECO:0000256" key="1">
    <source>
        <dbReference type="ARBA" id="ARBA00022737"/>
    </source>
</evidence>
<dbReference type="PANTHER" id="PTHR22906">
    <property type="entry name" value="PROPERDIN"/>
    <property type="match status" value="1"/>
</dbReference>
<feature type="region of interest" description="Disordered" evidence="3">
    <location>
        <begin position="1046"/>
        <end position="1084"/>
    </location>
</feature>
<feature type="compositionally biased region" description="Acidic residues" evidence="3">
    <location>
        <begin position="754"/>
        <end position="769"/>
    </location>
</feature>
<dbReference type="Gene3D" id="2.20.100.10">
    <property type="entry name" value="Thrombospondin type-1 (TSP1) repeat"/>
    <property type="match status" value="2"/>
</dbReference>
<name>A0A9P1FLW7_9DINO</name>
<dbReference type="SMART" id="SM00209">
    <property type="entry name" value="TSP1"/>
    <property type="match status" value="2"/>
</dbReference>
<dbReference type="SUPFAM" id="SSF82895">
    <property type="entry name" value="TSP-1 type 1 repeat"/>
    <property type="match status" value="2"/>
</dbReference>